<evidence type="ECO:0000313" key="3">
    <source>
        <dbReference type="EnsemblMetazoa" id="tetur23g00920.1"/>
    </source>
</evidence>
<evidence type="ECO:0000256" key="1">
    <source>
        <dbReference type="ARBA" id="ARBA00022679"/>
    </source>
</evidence>
<dbReference type="Gene3D" id="3.40.366.10">
    <property type="entry name" value="Malonyl-Coenzyme A Acyl Carrier Protein, domain 2"/>
    <property type="match status" value="1"/>
</dbReference>
<dbReference type="PANTHER" id="PTHR45681">
    <property type="entry name" value="POLYKETIDE SYNTHASE 44-RELATED"/>
    <property type="match status" value="1"/>
</dbReference>
<feature type="domain" description="Malonyl-CoA:ACP transacylase (MAT)" evidence="2">
    <location>
        <begin position="12"/>
        <end position="302"/>
    </location>
</feature>
<reference evidence="4" key="1">
    <citation type="submission" date="2011-08" db="EMBL/GenBank/DDBJ databases">
        <authorList>
            <person name="Rombauts S."/>
        </authorList>
    </citation>
    <scope>NUCLEOTIDE SEQUENCE</scope>
    <source>
        <strain evidence="4">London</strain>
    </source>
</reference>
<dbReference type="InterPro" id="IPR016036">
    <property type="entry name" value="Malonyl_transacylase_ACP-bd"/>
</dbReference>
<evidence type="ECO:0000313" key="4">
    <source>
        <dbReference type="Proteomes" id="UP000015104"/>
    </source>
</evidence>
<sequence length="353" mass="38919">MSTTQSKPIWFIFPGLEAYDPSPSVSILTFPPFVKLCSSLKEKTGFNLIETITSEGSSPTLATVFATITALQSSLIIFLKSLGIAPDGFIGYGIGEFAASYMDGCYDAETAIILARTIGRKIDDSGFRRGAMALVHQNESEFSSFFSNSGVYVSAHNTDNCITIAGSQKNVQQVLEKLKMDKIKCSPIASYSTALHCSQMDYLKDTAMESLYRLIDSPKPRSNKWVSTTVAVTEDCLRLSCPRYFLRNITSPILFREACNELPSNVIIIEVNYRSILESFVKSNHKAPESIIYLTVPCLDDMDNNAKITSTGQLFEILDNNNTTSTNDTIGLSSDRLHFLLKGSQSSGVYEVR</sequence>
<name>T1KVJ8_TETUR</name>
<dbReference type="STRING" id="32264.T1KVJ8"/>
<dbReference type="SUPFAM" id="SSF52151">
    <property type="entry name" value="FabD/lysophospholipase-like"/>
    <property type="match status" value="1"/>
</dbReference>
<proteinExistence type="predicted"/>
<dbReference type="Gene3D" id="3.30.70.3290">
    <property type="match status" value="1"/>
</dbReference>
<gene>
    <name evidence="3" type="primary">107367722</name>
</gene>
<evidence type="ECO:0000259" key="2">
    <source>
        <dbReference type="SMART" id="SM00827"/>
    </source>
</evidence>
<keyword evidence="1" id="KW-0808">Transferase</keyword>
<dbReference type="EnsemblMetazoa" id="tetur23g00920.1">
    <property type="protein sequence ID" value="tetur23g00920.1"/>
    <property type="gene ID" value="tetur23g00920"/>
</dbReference>
<reference evidence="3" key="2">
    <citation type="submission" date="2015-06" db="UniProtKB">
        <authorList>
            <consortium name="EnsemblMetazoa"/>
        </authorList>
    </citation>
    <scope>IDENTIFICATION</scope>
</reference>
<dbReference type="SUPFAM" id="SSF55048">
    <property type="entry name" value="Probable ACP-binding domain of malonyl-CoA ACP transacylase"/>
    <property type="match status" value="1"/>
</dbReference>
<dbReference type="Pfam" id="PF00698">
    <property type="entry name" value="Acyl_transf_1"/>
    <property type="match status" value="1"/>
</dbReference>
<dbReference type="Proteomes" id="UP000015104">
    <property type="component" value="Unassembled WGS sequence"/>
</dbReference>
<accession>T1KVJ8</accession>
<dbReference type="InterPro" id="IPR001227">
    <property type="entry name" value="Ac_transferase_dom_sf"/>
</dbReference>
<keyword evidence="4" id="KW-1185">Reference proteome</keyword>
<dbReference type="InterPro" id="IPR016035">
    <property type="entry name" value="Acyl_Trfase/lysoPLipase"/>
</dbReference>
<organism evidence="3 4">
    <name type="scientific">Tetranychus urticae</name>
    <name type="common">Two-spotted spider mite</name>
    <dbReference type="NCBI Taxonomy" id="32264"/>
    <lineage>
        <taxon>Eukaryota</taxon>
        <taxon>Metazoa</taxon>
        <taxon>Ecdysozoa</taxon>
        <taxon>Arthropoda</taxon>
        <taxon>Chelicerata</taxon>
        <taxon>Arachnida</taxon>
        <taxon>Acari</taxon>
        <taxon>Acariformes</taxon>
        <taxon>Trombidiformes</taxon>
        <taxon>Prostigmata</taxon>
        <taxon>Eleutherengona</taxon>
        <taxon>Raphignathae</taxon>
        <taxon>Tetranychoidea</taxon>
        <taxon>Tetranychidae</taxon>
        <taxon>Tetranychus</taxon>
    </lineage>
</organism>
<dbReference type="GO" id="GO:0006633">
    <property type="term" value="P:fatty acid biosynthetic process"/>
    <property type="evidence" value="ECO:0007669"/>
    <property type="project" value="UniProtKB-UniPathway"/>
</dbReference>
<dbReference type="SMART" id="SM00827">
    <property type="entry name" value="PKS_AT"/>
    <property type="match status" value="1"/>
</dbReference>
<dbReference type="InterPro" id="IPR050444">
    <property type="entry name" value="Polyketide_Synthase"/>
</dbReference>
<dbReference type="AlphaFoldDB" id="T1KVJ8"/>
<dbReference type="HOGENOM" id="CLU_786033_0_0_1"/>
<dbReference type="InterPro" id="IPR014043">
    <property type="entry name" value="Acyl_transferase_dom"/>
</dbReference>
<dbReference type="EMBL" id="CAEY01000613">
    <property type="status" value="NOT_ANNOTATED_CDS"/>
    <property type="molecule type" value="Genomic_DNA"/>
</dbReference>
<dbReference type="UniPathway" id="UPA00094"/>
<dbReference type="eggNOG" id="KOG1202">
    <property type="taxonomic scope" value="Eukaryota"/>
</dbReference>
<dbReference type="GO" id="GO:0016740">
    <property type="term" value="F:transferase activity"/>
    <property type="evidence" value="ECO:0007669"/>
    <property type="project" value="UniProtKB-KW"/>
</dbReference>
<protein>
    <recommendedName>
        <fullName evidence="2">Malonyl-CoA:ACP transacylase (MAT) domain-containing protein</fullName>
    </recommendedName>
</protein>
<dbReference type="PANTHER" id="PTHR45681:SF6">
    <property type="entry name" value="POLYKETIDE SYNTHASE 37"/>
    <property type="match status" value="1"/>
</dbReference>